<dbReference type="OrthoDB" id="10578808at2759"/>
<organism evidence="2 3">
    <name type="scientific">Pholiota conissans</name>
    <dbReference type="NCBI Taxonomy" id="109636"/>
    <lineage>
        <taxon>Eukaryota</taxon>
        <taxon>Fungi</taxon>
        <taxon>Dikarya</taxon>
        <taxon>Basidiomycota</taxon>
        <taxon>Agaricomycotina</taxon>
        <taxon>Agaricomycetes</taxon>
        <taxon>Agaricomycetidae</taxon>
        <taxon>Agaricales</taxon>
        <taxon>Agaricineae</taxon>
        <taxon>Strophariaceae</taxon>
        <taxon>Pholiota</taxon>
    </lineage>
</organism>
<name>A0A9P6CYB1_9AGAR</name>
<accession>A0A9P6CYB1</accession>
<evidence type="ECO:0000256" key="1">
    <source>
        <dbReference type="SAM" id="MobiDB-lite"/>
    </source>
</evidence>
<feature type="region of interest" description="Disordered" evidence="1">
    <location>
        <begin position="120"/>
        <end position="168"/>
    </location>
</feature>
<gene>
    <name evidence="2" type="ORF">BDN70DRAFT_170913</name>
</gene>
<sequence>MQDITIADPPRYCVRCDSSKRKDCFFTLGYTPSGNSLDKCTRCKRSGYKCDYSIDDTATQPSLPRLSGTPQSLNSSPLPFPIFEDSDEETTPSQPATLNVSSDKAIASAVFQASASCLPSTSPSVPCAQTVTPTVTTDPSRASACGKRKAGYDASNGSSPSKHRRMDDSSIRFPKIPKTEIKIKCEAPTTSAINKVSMLRQVSRLNISFETFNDLSLRQMESNRKRQQREAVLDERRLAFEESQSKFEEQKRIFEENMRISEEEKRIFEEFSDQVREENEGICAATQEWLAVKSESAGENLIEEATSLVTSIEQGPSLLAIGPAIQRLLSVFADFKQVQAGVSETQRFKGERAQCLYDLMECIRRASDGKINPENTQDQTAD</sequence>
<protein>
    <submittedName>
        <fullName evidence="2">Uncharacterized protein</fullName>
    </submittedName>
</protein>
<evidence type="ECO:0000313" key="3">
    <source>
        <dbReference type="Proteomes" id="UP000807469"/>
    </source>
</evidence>
<proteinExistence type="predicted"/>
<feature type="region of interest" description="Disordered" evidence="1">
    <location>
        <begin position="59"/>
        <end position="97"/>
    </location>
</feature>
<feature type="compositionally biased region" description="Polar residues" evidence="1">
    <location>
        <begin position="120"/>
        <end position="140"/>
    </location>
</feature>
<dbReference type="EMBL" id="MU155293">
    <property type="protein sequence ID" value="KAF9476468.1"/>
    <property type="molecule type" value="Genomic_DNA"/>
</dbReference>
<dbReference type="Proteomes" id="UP000807469">
    <property type="component" value="Unassembled WGS sequence"/>
</dbReference>
<keyword evidence="3" id="KW-1185">Reference proteome</keyword>
<comment type="caution">
    <text evidence="2">The sequence shown here is derived from an EMBL/GenBank/DDBJ whole genome shotgun (WGS) entry which is preliminary data.</text>
</comment>
<feature type="compositionally biased region" description="Polar residues" evidence="1">
    <location>
        <begin position="59"/>
        <end position="77"/>
    </location>
</feature>
<dbReference type="AlphaFoldDB" id="A0A9P6CYB1"/>
<reference evidence="2" key="1">
    <citation type="submission" date="2020-11" db="EMBL/GenBank/DDBJ databases">
        <authorList>
            <consortium name="DOE Joint Genome Institute"/>
            <person name="Ahrendt S."/>
            <person name="Riley R."/>
            <person name="Andreopoulos W."/>
            <person name="Labutti K."/>
            <person name="Pangilinan J."/>
            <person name="Ruiz-Duenas F.J."/>
            <person name="Barrasa J.M."/>
            <person name="Sanchez-Garcia M."/>
            <person name="Camarero S."/>
            <person name="Miyauchi S."/>
            <person name="Serrano A."/>
            <person name="Linde D."/>
            <person name="Babiker R."/>
            <person name="Drula E."/>
            <person name="Ayuso-Fernandez I."/>
            <person name="Pacheco R."/>
            <person name="Padilla G."/>
            <person name="Ferreira P."/>
            <person name="Barriuso J."/>
            <person name="Kellner H."/>
            <person name="Castanera R."/>
            <person name="Alfaro M."/>
            <person name="Ramirez L."/>
            <person name="Pisabarro A.G."/>
            <person name="Kuo A."/>
            <person name="Tritt A."/>
            <person name="Lipzen A."/>
            <person name="He G."/>
            <person name="Yan M."/>
            <person name="Ng V."/>
            <person name="Cullen D."/>
            <person name="Martin F."/>
            <person name="Rosso M.-N."/>
            <person name="Henrissat B."/>
            <person name="Hibbett D."/>
            <person name="Martinez A.T."/>
            <person name="Grigoriev I.V."/>
        </authorList>
    </citation>
    <scope>NUCLEOTIDE SEQUENCE</scope>
    <source>
        <strain evidence="2">CIRM-BRFM 674</strain>
    </source>
</reference>
<evidence type="ECO:0000313" key="2">
    <source>
        <dbReference type="EMBL" id="KAF9476468.1"/>
    </source>
</evidence>